<name>A0AAX4KGP6_9TREE</name>
<keyword evidence="3" id="KW-1185">Reference proteome</keyword>
<accession>A0AAX4KGP6</accession>
<sequence>MPSGHMARDWPNLGRPEDGYRVKTLDQSELYKRNMEIPNRYFRLFALLRLLLRNKGFEPVWNFVDCYPQITTQLETKDWDERERMNFNSLVNWKLKDDIGFPDCLTIKSLQDLTKTVNLPSVVKIVHLELYPKPATHPFPGAGHFTHSIHEVKGFTYALRSVNTAGRHCPPSKYRPKSRLLEVRTDVRSPSSTPPVRPVDAVPSSSTTLLHWKLQDGQATLTWLEVNRPSVHDVLVSIAQIGVWGMGDAIEKNMWDLLVKLDKEHKVKLRTPEAIPNMEGMIAQLEREYEQYRELEKKEVVTSQEICLILSLVVTEGLSGLIVS</sequence>
<keyword evidence="1" id="KW-0175">Coiled coil</keyword>
<dbReference type="RefSeq" id="XP_066082707.1">
    <property type="nucleotide sequence ID" value="XM_066226610.1"/>
</dbReference>
<evidence type="ECO:0000256" key="1">
    <source>
        <dbReference type="SAM" id="Coils"/>
    </source>
</evidence>
<dbReference type="EMBL" id="CP144089">
    <property type="protein sequence ID" value="WWD04740.1"/>
    <property type="molecule type" value="Genomic_DNA"/>
</dbReference>
<evidence type="ECO:0000313" key="2">
    <source>
        <dbReference type="EMBL" id="WWD04740.1"/>
    </source>
</evidence>
<evidence type="ECO:0000313" key="3">
    <source>
        <dbReference type="Proteomes" id="UP001358614"/>
    </source>
</evidence>
<organism evidence="2 3">
    <name type="scientific">Kwoniella europaea PYCC6329</name>
    <dbReference type="NCBI Taxonomy" id="1423913"/>
    <lineage>
        <taxon>Eukaryota</taxon>
        <taxon>Fungi</taxon>
        <taxon>Dikarya</taxon>
        <taxon>Basidiomycota</taxon>
        <taxon>Agaricomycotina</taxon>
        <taxon>Tremellomycetes</taxon>
        <taxon>Tremellales</taxon>
        <taxon>Cryptococcaceae</taxon>
        <taxon>Kwoniella</taxon>
    </lineage>
</organism>
<protein>
    <submittedName>
        <fullName evidence="2">Uncharacterized protein</fullName>
    </submittedName>
</protein>
<dbReference type="KEGG" id="ker:91101615"/>
<reference evidence="2 3" key="1">
    <citation type="submission" date="2024-01" db="EMBL/GenBank/DDBJ databases">
        <title>Comparative genomics of Cryptococcus and Kwoniella reveals pathogenesis evolution and contrasting modes of karyotype evolution via chromosome fusion or intercentromeric recombination.</title>
        <authorList>
            <person name="Coelho M.A."/>
            <person name="David-Palma M."/>
            <person name="Shea T."/>
            <person name="Bowers K."/>
            <person name="McGinley-Smith S."/>
            <person name="Mohammad A.W."/>
            <person name="Gnirke A."/>
            <person name="Yurkov A.M."/>
            <person name="Nowrousian M."/>
            <person name="Sun S."/>
            <person name="Cuomo C.A."/>
            <person name="Heitman J."/>
        </authorList>
    </citation>
    <scope>NUCLEOTIDE SEQUENCE [LARGE SCALE GENOMIC DNA]</scope>
    <source>
        <strain evidence="2 3">PYCC6329</strain>
    </source>
</reference>
<gene>
    <name evidence="2" type="ORF">V865_002811</name>
</gene>
<dbReference type="AlphaFoldDB" id="A0AAX4KGP6"/>
<proteinExistence type="predicted"/>
<feature type="coiled-coil region" evidence="1">
    <location>
        <begin position="275"/>
        <end position="302"/>
    </location>
</feature>
<dbReference type="GeneID" id="91101615"/>
<dbReference type="Proteomes" id="UP001358614">
    <property type="component" value="Chromosome 1"/>
</dbReference>